<sequence>MSRHPAAIQTCMLLPRPPRRCETVCPRGLWPTAVQRSVVQRASGESCGFSGVFSALFWGCAFVQSPGFLQRDIGRASPYAFHG</sequence>
<accession>A0A8J9VEP0</accession>
<gene>
    <name evidence="1" type="primary">Hypp5637</name>
    <name evidence="1" type="ORF">BLAG_LOCUS3261</name>
</gene>
<dbReference type="Proteomes" id="UP000838412">
    <property type="component" value="Chromosome 10"/>
</dbReference>
<protein>
    <submittedName>
        <fullName evidence="1">Hypp5637 protein</fullName>
    </submittedName>
</protein>
<evidence type="ECO:0000313" key="2">
    <source>
        <dbReference type="Proteomes" id="UP000838412"/>
    </source>
</evidence>
<name>A0A8J9VEP0_BRALA</name>
<evidence type="ECO:0000313" key="1">
    <source>
        <dbReference type="EMBL" id="CAH1238809.1"/>
    </source>
</evidence>
<organism evidence="1 2">
    <name type="scientific">Branchiostoma lanceolatum</name>
    <name type="common">Common lancelet</name>
    <name type="synonym">Amphioxus lanceolatum</name>
    <dbReference type="NCBI Taxonomy" id="7740"/>
    <lineage>
        <taxon>Eukaryota</taxon>
        <taxon>Metazoa</taxon>
        <taxon>Chordata</taxon>
        <taxon>Cephalochordata</taxon>
        <taxon>Leptocardii</taxon>
        <taxon>Amphioxiformes</taxon>
        <taxon>Branchiostomatidae</taxon>
        <taxon>Branchiostoma</taxon>
    </lineage>
</organism>
<dbReference type="EMBL" id="OV696695">
    <property type="protein sequence ID" value="CAH1238809.1"/>
    <property type="molecule type" value="Genomic_DNA"/>
</dbReference>
<reference evidence="1" key="1">
    <citation type="submission" date="2022-01" db="EMBL/GenBank/DDBJ databases">
        <authorList>
            <person name="Braso-Vives M."/>
        </authorList>
    </citation>
    <scope>NUCLEOTIDE SEQUENCE</scope>
</reference>
<keyword evidence="2" id="KW-1185">Reference proteome</keyword>
<proteinExistence type="predicted"/>
<dbReference type="AlphaFoldDB" id="A0A8J9VEP0"/>